<dbReference type="SUPFAM" id="SSF56672">
    <property type="entry name" value="DNA/RNA polymerases"/>
    <property type="match status" value="1"/>
</dbReference>
<reference evidence="6 8" key="2">
    <citation type="journal article" date="2013" name="Nature">
        <title>Insights into bilaterian evolution from three spiralian genomes.</title>
        <authorList>
            <person name="Simakov O."/>
            <person name="Marletaz F."/>
            <person name="Cho S.J."/>
            <person name="Edsinger-Gonzales E."/>
            <person name="Havlak P."/>
            <person name="Hellsten U."/>
            <person name="Kuo D.H."/>
            <person name="Larsson T."/>
            <person name="Lv J."/>
            <person name="Arendt D."/>
            <person name="Savage R."/>
            <person name="Osoegawa K."/>
            <person name="de Jong P."/>
            <person name="Grimwood J."/>
            <person name="Chapman J.A."/>
            <person name="Shapiro H."/>
            <person name="Aerts A."/>
            <person name="Otillar R.P."/>
            <person name="Terry A.Y."/>
            <person name="Boore J.L."/>
            <person name="Grigoriev I.V."/>
            <person name="Lindberg D.R."/>
            <person name="Seaver E.C."/>
            <person name="Weisblat D.A."/>
            <person name="Putnam N.H."/>
            <person name="Rokhsar D.S."/>
        </authorList>
    </citation>
    <scope>NUCLEOTIDE SEQUENCE</scope>
    <source>
        <strain evidence="6 8">I ESC-2004</strain>
    </source>
</reference>
<feature type="domain" description="AMP-dependent synthetase/ligase" evidence="4">
    <location>
        <begin position="583"/>
        <end position="730"/>
    </location>
</feature>
<feature type="compositionally biased region" description="Basic and acidic residues" evidence="3">
    <location>
        <begin position="452"/>
        <end position="462"/>
    </location>
</feature>
<dbReference type="Proteomes" id="UP000014760">
    <property type="component" value="Unassembled WGS sequence"/>
</dbReference>
<dbReference type="AlphaFoldDB" id="R7TBY5"/>
<evidence type="ECO:0000256" key="1">
    <source>
        <dbReference type="ARBA" id="ARBA00006432"/>
    </source>
</evidence>
<dbReference type="InterPro" id="IPR043128">
    <property type="entry name" value="Rev_trsase/Diguanyl_cyclase"/>
</dbReference>
<dbReference type="PANTHER" id="PTHR24096:SF149">
    <property type="entry name" value="AMP-BINDING DOMAIN-CONTAINING PROTEIN-RELATED"/>
    <property type="match status" value="1"/>
</dbReference>
<dbReference type="EMBL" id="KB311784">
    <property type="protein sequence ID" value="ELT88606.1"/>
    <property type="molecule type" value="Genomic_DNA"/>
</dbReference>
<sequence>MEAAGIACKPDPLRFTGNVADNWEKFVMEFDIFIETLPEVTTERQKAMMLLNLAGQEAMIKEKSFVYAPAQEALLAAGGQSAIEDMPAESRADACPALGAKCKNCGKMNHFASVCQSKKLDRHLPVASLFAYGKDVSIIKLSTNQLLAHCPKLNSLKSCSLTSPGSPVTAEGCFTANTEQRGRKYKFKVVVADVQGQDLLGRDAACGMGSIARLDSTSVTIGQLKTDPVKIVLKSDNVPYAVPVARRIPIPLEDKNVFPHLKEMGLQMNREKCVCQPKVTFLGHVFSADGLPVSEDKLDAIHKATSEDEVLTRVIVLTKDGWPKRRKDVRNDLVPFFAKKEFFSVAKDFQLGAHAIASCVAQRKEPLQATPLPAGPWQKLGMDIATFKGCNYLVVIDYFSRWNTPNASTGFCPTELLMGRRLRDTMLSLPPSPQPKWPDFKEVRKNNKEAKTEYSKHSDCRHGARPLPQLEVGNPVSVGLGKGWSTKGTVIGNDGPRSYIIETEKLRSDKSIMAPRFDMKRYLQLNADYNCSKATALWLVATIEKSGMSVINQAPWHLAGNGRMLTSPCALEAGTLRASKWTNCIIYLPISHSFGQILINTNLIGGATSITMPRFDMKRYLQLIADYKCEVISLVPPLAVLFSKNKEVLAKYDLSSVNCIICGGAFLHPEVTQELLKIIPTETKGIVQGYGMTEVGVSNMMPSDSFMATHGAPDLPSSVGLPMPHYKLAVSPSEMEDLLLTHPNIADAGVVGFPDLECGELPSAFIVLKPGKNLTVDEIRKFVAEKAAPFKKLCGPIELVSQIPRTGSGKILRRCMLSNLQKQHGCGDYSRE</sequence>
<dbReference type="InterPro" id="IPR000873">
    <property type="entry name" value="AMP-dep_synth/lig_dom"/>
</dbReference>
<accession>R7TBY5</accession>
<keyword evidence="2" id="KW-0436">Ligase</keyword>
<proteinExistence type="inferred from homology"/>
<evidence type="ECO:0000313" key="8">
    <source>
        <dbReference type="Proteomes" id="UP000014760"/>
    </source>
</evidence>
<dbReference type="Gene3D" id="3.30.300.30">
    <property type="match status" value="1"/>
</dbReference>
<reference evidence="8" key="1">
    <citation type="submission" date="2012-12" db="EMBL/GenBank/DDBJ databases">
        <authorList>
            <person name="Hellsten U."/>
            <person name="Grimwood J."/>
            <person name="Chapman J.A."/>
            <person name="Shapiro H."/>
            <person name="Aerts A."/>
            <person name="Otillar R.P."/>
            <person name="Terry A.Y."/>
            <person name="Boore J.L."/>
            <person name="Simakov O."/>
            <person name="Marletaz F."/>
            <person name="Cho S.-J."/>
            <person name="Edsinger-Gonzales E."/>
            <person name="Havlak P."/>
            <person name="Kuo D.-H."/>
            <person name="Larsson T."/>
            <person name="Lv J."/>
            <person name="Arendt D."/>
            <person name="Savage R."/>
            <person name="Osoegawa K."/>
            <person name="de Jong P."/>
            <person name="Lindberg D.R."/>
            <person name="Seaver E.C."/>
            <person name="Weisblat D.A."/>
            <person name="Putnam N.H."/>
            <person name="Grigoriev I.V."/>
            <person name="Rokhsar D.S."/>
        </authorList>
    </citation>
    <scope>NUCLEOTIDE SEQUENCE</scope>
    <source>
        <strain evidence="8">I ESC-2004</strain>
    </source>
</reference>
<feature type="domain" description="AMP-binding enzyme C-terminal" evidence="5">
    <location>
        <begin position="734"/>
        <end position="810"/>
    </location>
</feature>
<comment type="similarity">
    <text evidence="1">Belongs to the ATP-dependent AMP-binding enzyme family.</text>
</comment>
<dbReference type="PANTHER" id="PTHR24096">
    <property type="entry name" value="LONG-CHAIN-FATTY-ACID--COA LIGASE"/>
    <property type="match status" value="1"/>
</dbReference>
<dbReference type="GO" id="GO:0016405">
    <property type="term" value="F:CoA-ligase activity"/>
    <property type="evidence" value="ECO:0007669"/>
    <property type="project" value="TreeGrafter"/>
</dbReference>
<dbReference type="HOGENOM" id="CLU_341090_0_0_1"/>
<dbReference type="InterPro" id="IPR043502">
    <property type="entry name" value="DNA/RNA_pol_sf"/>
</dbReference>
<name>R7TBY5_CAPTE</name>
<evidence type="ECO:0000259" key="4">
    <source>
        <dbReference type="Pfam" id="PF00501"/>
    </source>
</evidence>
<evidence type="ECO:0000259" key="5">
    <source>
        <dbReference type="Pfam" id="PF13193"/>
    </source>
</evidence>
<keyword evidence="8" id="KW-1185">Reference proteome</keyword>
<evidence type="ECO:0000313" key="6">
    <source>
        <dbReference type="EMBL" id="ELT88606.1"/>
    </source>
</evidence>
<dbReference type="Pfam" id="PF00501">
    <property type="entry name" value="AMP-binding"/>
    <property type="match status" value="1"/>
</dbReference>
<gene>
    <name evidence="6" type="ORF">CAPTEDRAFT_196563</name>
</gene>
<dbReference type="Gene3D" id="3.40.50.980">
    <property type="match status" value="1"/>
</dbReference>
<feature type="region of interest" description="Disordered" evidence="3">
    <location>
        <begin position="452"/>
        <end position="472"/>
    </location>
</feature>
<dbReference type="InterPro" id="IPR045851">
    <property type="entry name" value="AMP-bd_C_sf"/>
</dbReference>
<evidence type="ECO:0000256" key="2">
    <source>
        <dbReference type="ARBA" id="ARBA00022598"/>
    </source>
</evidence>
<dbReference type="Pfam" id="PF13193">
    <property type="entry name" value="AMP-binding_C"/>
    <property type="match status" value="1"/>
</dbReference>
<evidence type="ECO:0000256" key="3">
    <source>
        <dbReference type="SAM" id="MobiDB-lite"/>
    </source>
</evidence>
<dbReference type="InterPro" id="IPR025110">
    <property type="entry name" value="AMP-bd_C"/>
</dbReference>
<dbReference type="OrthoDB" id="10253869at2759"/>
<dbReference type="Gene3D" id="3.30.70.270">
    <property type="match status" value="1"/>
</dbReference>
<organism evidence="6">
    <name type="scientific">Capitella teleta</name>
    <name type="common">Polychaete worm</name>
    <dbReference type="NCBI Taxonomy" id="283909"/>
    <lineage>
        <taxon>Eukaryota</taxon>
        <taxon>Metazoa</taxon>
        <taxon>Spiralia</taxon>
        <taxon>Lophotrochozoa</taxon>
        <taxon>Annelida</taxon>
        <taxon>Polychaeta</taxon>
        <taxon>Sedentaria</taxon>
        <taxon>Scolecida</taxon>
        <taxon>Capitellidae</taxon>
        <taxon>Capitella</taxon>
    </lineage>
</organism>
<dbReference type="STRING" id="283909.R7TBY5"/>
<evidence type="ECO:0000313" key="7">
    <source>
        <dbReference type="EnsemblMetazoa" id="CapteP196563"/>
    </source>
</evidence>
<dbReference type="SUPFAM" id="SSF56801">
    <property type="entry name" value="Acetyl-CoA synthetase-like"/>
    <property type="match status" value="1"/>
</dbReference>
<reference evidence="7" key="3">
    <citation type="submission" date="2015-06" db="UniProtKB">
        <authorList>
            <consortium name="EnsemblMetazoa"/>
        </authorList>
    </citation>
    <scope>IDENTIFICATION</scope>
</reference>
<evidence type="ECO:0008006" key="9">
    <source>
        <dbReference type="Google" id="ProtNLM"/>
    </source>
</evidence>
<dbReference type="EMBL" id="AMQN01015319">
    <property type="status" value="NOT_ANNOTATED_CDS"/>
    <property type="molecule type" value="Genomic_DNA"/>
</dbReference>
<dbReference type="EnsemblMetazoa" id="CapteT196563">
    <property type="protein sequence ID" value="CapteP196563"/>
    <property type="gene ID" value="CapteG196563"/>
</dbReference>
<protein>
    <recommendedName>
        <fullName evidence="9">CCHC-type domain-containing protein</fullName>
    </recommendedName>
</protein>